<gene>
    <name evidence="2" type="ORF">SUGI_1206790</name>
    <name evidence="3" type="ORF">SUGI_1206830</name>
</gene>
<dbReference type="AlphaFoldDB" id="A0AAD3NPF8"/>
<dbReference type="InterPro" id="IPR044816">
    <property type="entry name" value="BURP"/>
</dbReference>
<evidence type="ECO:0000259" key="1">
    <source>
        <dbReference type="PROSITE" id="PS51277"/>
    </source>
</evidence>
<evidence type="ECO:0000313" key="4">
    <source>
        <dbReference type="Proteomes" id="UP001234787"/>
    </source>
</evidence>
<sequence>MGMHMHVWYACIHNGGFPRLKLSIYMDKVLSHLSVAAIRAAHLQGERVSWTPSMAYWHEKLPTTPMPEALKELISANDEKVEVNVGKGGVKVNVGKGGVKVNVGMPPRKVGTQKQAKGVGRCVAGINYAAITQMPRDISLCMLLLEKDLVGGTKVPLTFLHESIPNSHQKYFLPRAVADEIPFSSDKLSVALKELNIAPDSITALAMKETLQDCESPAMKGETKFCPTSLEAMIDFTTSKLGSNRLTVLATNFSKTSKSVRQEYTITGVKYESKEDKAVYYCHSSQYPYAVYLCHDLQGTRTARVWVKGEDGSTVEAAAICHTKTSSWNPDNMVFQVLNVKPGAASICHLARQGDVLWLTAD</sequence>
<proteinExistence type="predicted"/>
<evidence type="ECO:0000313" key="2">
    <source>
        <dbReference type="EMBL" id="GLJ56202.1"/>
    </source>
</evidence>
<dbReference type="PROSITE" id="PS51277">
    <property type="entry name" value="BURP"/>
    <property type="match status" value="1"/>
</dbReference>
<dbReference type="Pfam" id="PF03181">
    <property type="entry name" value="BURP"/>
    <property type="match status" value="1"/>
</dbReference>
<accession>A0AAD3NPF8</accession>
<dbReference type="InterPro" id="IPR004873">
    <property type="entry name" value="BURP_dom"/>
</dbReference>
<organism evidence="3 4">
    <name type="scientific">Cryptomeria japonica</name>
    <name type="common">Japanese cedar</name>
    <name type="synonym">Cupressus japonica</name>
    <dbReference type="NCBI Taxonomy" id="3369"/>
    <lineage>
        <taxon>Eukaryota</taxon>
        <taxon>Viridiplantae</taxon>
        <taxon>Streptophyta</taxon>
        <taxon>Embryophyta</taxon>
        <taxon>Tracheophyta</taxon>
        <taxon>Spermatophyta</taxon>
        <taxon>Pinopsida</taxon>
        <taxon>Pinidae</taxon>
        <taxon>Conifers II</taxon>
        <taxon>Cupressales</taxon>
        <taxon>Cupressaceae</taxon>
        <taxon>Cryptomeria</taxon>
    </lineage>
</organism>
<dbReference type="EMBL" id="BSEH01000012">
    <property type="protein sequence ID" value="GLJ56202.1"/>
    <property type="molecule type" value="Genomic_DNA"/>
</dbReference>
<dbReference type="PANTHER" id="PTHR31236:SF45">
    <property type="entry name" value="BURP DOMAIN-CONTAINING PROTEIN"/>
    <property type="match status" value="1"/>
</dbReference>
<feature type="domain" description="BURP" evidence="1">
    <location>
        <begin position="143"/>
        <end position="361"/>
    </location>
</feature>
<keyword evidence="4" id="KW-1185">Reference proteome</keyword>
<dbReference type="PANTHER" id="PTHR31236">
    <property type="entry name" value="BURP DOMAIN PROTEIN USPL1-LIKE"/>
    <property type="match status" value="1"/>
</dbReference>
<dbReference type="Proteomes" id="UP001234787">
    <property type="component" value="Unassembled WGS sequence"/>
</dbReference>
<evidence type="ECO:0000313" key="3">
    <source>
        <dbReference type="EMBL" id="GLJ56203.1"/>
    </source>
</evidence>
<reference evidence="3" key="1">
    <citation type="submission" date="2022-12" db="EMBL/GenBank/DDBJ databases">
        <title>Chromosome-Level Genome Assembly of Japanese Cedar (Cryptomeriajaponica D. Don).</title>
        <authorList>
            <person name="Fujino T."/>
            <person name="Yamaguchi K."/>
            <person name="Yokoyama T."/>
            <person name="Hamanaka T."/>
            <person name="Harazono Y."/>
            <person name="Kamada H."/>
            <person name="Kobayashi W."/>
            <person name="Ujino-Ihara T."/>
            <person name="Uchiyama K."/>
            <person name="Matsumoto A."/>
            <person name="Izuno A."/>
            <person name="Tsumura Y."/>
            <person name="Toyoda A."/>
            <person name="Shigenobu S."/>
            <person name="Moriguchi Y."/>
            <person name="Ueno S."/>
            <person name="Kasahara M."/>
        </authorList>
    </citation>
    <scope>NUCLEOTIDE SEQUENCE</scope>
</reference>
<protein>
    <recommendedName>
        <fullName evidence="1">BURP domain-containing protein</fullName>
    </recommendedName>
</protein>
<dbReference type="EMBL" id="BSEH01000012">
    <property type="protein sequence ID" value="GLJ56203.1"/>
    <property type="molecule type" value="Genomic_DNA"/>
</dbReference>
<dbReference type="SMART" id="SM01045">
    <property type="entry name" value="BURP"/>
    <property type="match status" value="1"/>
</dbReference>
<comment type="caution">
    <text evidence="3">The sequence shown here is derived from an EMBL/GenBank/DDBJ whole genome shotgun (WGS) entry which is preliminary data.</text>
</comment>
<name>A0AAD3NPF8_CRYJA</name>